<feature type="transmembrane region" description="Helical" evidence="10">
    <location>
        <begin position="109"/>
        <end position="130"/>
    </location>
</feature>
<evidence type="ECO:0008006" key="13">
    <source>
        <dbReference type="Google" id="ProtNLM"/>
    </source>
</evidence>
<dbReference type="InterPro" id="IPR001499">
    <property type="entry name" value="GPCR_STE3"/>
</dbReference>
<sequence>MPATLSAGAFIAAVLVLIPLPSHWRARNVATLSLIAWLFVVNVIYGVNTSVWNQNAEVRLIVWCDITTKIIIGANSALPACTLCICKHLELIASGRAVRLTHEDKRRRMFFELAMCFGVPMMLMALQYVVQGHRFDIVEDIGCQPATYYSIPAVFIVWFPPLLFSTITLIYASIALLHFFRQRLTFAAHLRDANSSLNTSRYLRLIAMSITEIVWGTSFTALAMYDNISPGLRPWVSWNYVHSNFSRMGQFALVEFTATYIQQLFLFYWAIPASSYIFFLFFGFGEETMKDYSRVLVWVRCRVLRRQEKHDRSPLSSLPVKYVSQPHLLNMRAETFTLVARIILLSRRFRLCMSRILGTIQHFPLTPLL</sequence>
<reference evidence="11" key="2">
    <citation type="journal article" name="Front. Microbiol.">
        <title>Degradative Capacity of Two Strains of Rhodonia placenta: From Phenotype to Genotype.</title>
        <authorList>
            <person name="Kolle M."/>
            <person name="Horta M.A.C."/>
            <person name="Nowrousian M."/>
            <person name="Ohm R.A."/>
            <person name="Benz J.P."/>
            <person name="Pilgard A."/>
        </authorList>
    </citation>
    <scope>NUCLEOTIDE SEQUENCE</scope>
    <source>
        <strain evidence="11">FPRL280</strain>
    </source>
</reference>
<evidence type="ECO:0000256" key="6">
    <source>
        <dbReference type="ARBA" id="ARBA00023040"/>
    </source>
</evidence>
<dbReference type="Proteomes" id="UP000639403">
    <property type="component" value="Unassembled WGS sequence"/>
</dbReference>
<evidence type="ECO:0000256" key="3">
    <source>
        <dbReference type="ARBA" id="ARBA00022507"/>
    </source>
</evidence>
<feature type="transmembrane region" description="Helical" evidence="10">
    <location>
        <begin position="29"/>
        <end position="47"/>
    </location>
</feature>
<evidence type="ECO:0000256" key="4">
    <source>
        <dbReference type="ARBA" id="ARBA00022692"/>
    </source>
</evidence>
<proteinExistence type="inferred from homology"/>
<dbReference type="AlphaFoldDB" id="A0A8H7TXM3"/>
<dbReference type="PRINTS" id="PR00900">
    <property type="entry name" value="PHEROMONEAR"/>
</dbReference>
<dbReference type="GO" id="GO:0005886">
    <property type="term" value="C:plasma membrane"/>
    <property type="evidence" value="ECO:0007669"/>
    <property type="project" value="TreeGrafter"/>
</dbReference>
<dbReference type="GO" id="GO:0004933">
    <property type="term" value="F:mating-type a-factor pheromone receptor activity"/>
    <property type="evidence" value="ECO:0007669"/>
    <property type="project" value="InterPro"/>
</dbReference>
<accession>A0A8H7TXM3</accession>
<feature type="transmembrane region" description="Helical" evidence="10">
    <location>
        <begin position="201"/>
        <end position="225"/>
    </location>
</feature>
<evidence type="ECO:0000313" key="11">
    <source>
        <dbReference type="EMBL" id="KAF9803215.1"/>
    </source>
</evidence>
<keyword evidence="3" id="KW-0589">Pheromone response</keyword>
<keyword evidence="6" id="KW-0297">G-protein coupled receptor</keyword>
<dbReference type="PANTHER" id="PTHR28097">
    <property type="entry name" value="PHEROMONE A FACTOR RECEPTOR"/>
    <property type="match status" value="1"/>
</dbReference>
<organism evidence="11 12">
    <name type="scientific">Rhodonia placenta</name>
    <dbReference type="NCBI Taxonomy" id="104341"/>
    <lineage>
        <taxon>Eukaryota</taxon>
        <taxon>Fungi</taxon>
        <taxon>Dikarya</taxon>
        <taxon>Basidiomycota</taxon>
        <taxon>Agaricomycotina</taxon>
        <taxon>Agaricomycetes</taxon>
        <taxon>Polyporales</taxon>
        <taxon>Adustoporiaceae</taxon>
        <taxon>Rhodonia</taxon>
    </lineage>
</organism>
<gene>
    <name evidence="11" type="ORF">IEO21_09726</name>
</gene>
<name>A0A8H7TXM3_9APHY</name>
<evidence type="ECO:0000256" key="7">
    <source>
        <dbReference type="ARBA" id="ARBA00023136"/>
    </source>
</evidence>
<evidence type="ECO:0000256" key="2">
    <source>
        <dbReference type="ARBA" id="ARBA00011085"/>
    </source>
</evidence>
<comment type="caution">
    <text evidence="11">The sequence shown here is derived from an EMBL/GenBank/DDBJ whole genome shotgun (WGS) entry which is preliminary data.</text>
</comment>
<dbReference type="Pfam" id="PF02076">
    <property type="entry name" value="STE3"/>
    <property type="match status" value="1"/>
</dbReference>
<evidence type="ECO:0000256" key="1">
    <source>
        <dbReference type="ARBA" id="ARBA00004141"/>
    </source>
</evidence>
<keyword evidence="4 10" id="KW-0812">Transmembrane</keyword>
<keyword evidence="9" id="KW-0807">Transducer</keyword>
<reference evidence="11" key="1">
    <citation type="submission" date="2020-11" db="EMBL/GenBank/DDBJ databases">
        <authorList>
            <person name="Koelle M."/>
            <person name="Horta M.A.C."/>
            <person name="Nowrousian M."/>
            <person name="Ohm R.A."/>
            <person name="Benz P."/>
            <person name="Pilgard A."/>
        </authorList>
    </citation>
    <scope>NUCLEOTIDE SEQUENCE</scope>
    <source>
        <strain evidence="11">FPRL280</strain>
    </source>
</reference>
<evidence type="ECO:0000256" key="8">
    <source>
        <dbReference type="ARBA" id="ARBA00023170"/>
    </source>
</evidence>
<dbReference type="GO" id="GO:0000750">
    <property type="term" value="P:pheromone-dependent signal transduction involved in conjugation with cellular fusion"/>
    <property type="evidence" value="ECO:0007669"/>
    <property type="project" value="TreeGrafter"/>
</dbReference>
<evidence type="ECO:0000256" key="9">
    <source>
        <dbReference type="ARBA" id="ARBA00023224"/>
    </source>
</evidence>
<dbReference type="EMBL" id="JADOXO010000521">
    <property type="protein sequence ID" value="KAF9803215.1"/>
    <property type="molecule type" value="Genomic_DNA"/>
</dbReference>
<evidence type="ECO:0000256" key="5">
    <source>
        <dbReference type="ARBA" id="ARBA00022989"/>
    </source>
</evidence>
<evidence type="ECO:0000256" key="10">
    <source>
        <dbReference type="SAM" id="Phobius"/>
    </source>
</evidence>
<comment type="subcellular location">
    <subcellularLocation>
        <location evidence="1">Membrane</location>
        <topology evidence="1">Multi-pass membrane protein</topology>
    </subcellularLocation>
</comment>
<keyword evidence="7 10" id="KW-0472">Membrane</keyword>
<dbReference type="InterPro" id="IPR001546">
    <property type="entry name" value="GPCR_Pheromne_A_rcpt"/>
</dbReference>
<dbReference type="PANTHER" id="PTHR28097:SF1">
    <property type="entry name" value="PHEROMONE A FACTOR RECEPTOR"/>
    <property type="match status" value="1"/>
</dbReference>
<dbReference type="PRINTS" id="PR00899">
    <property type="entry name" value="GPCRSTE3"/>
</dbReference>
<feature type="transmembrane region" description="Helical" evidence="10">
    <location>
        <begin position="266"/>
        <end position="284"/>
    </location>
</feature>
<feature type="transmembrane region" description="Helical" evidence="10">
    <location>
        <begin position="155"/>
        <end position="180"/>
    </location>
</feature>
<comment type="similarity">
    <text evidence="2">Belongs to the G-protein coupled receptor 4 family.</text>
</comment>
<evidence type="ECO:0000313" key="12">
    <source>
        <dbReference type="Proteomes" id="UP000639403"/>
    </source>
</evidence>
<protein>
    <recommendedName>
        <fullName evidence="13">Fungal pheromone STE3G-protein-coupled receptor</fullName>
    </recommendedName>
</protein>
<keyword evidence="5 10" id="KW-1133">Transmembrane helix</keyword>
<keyword evidence="8" id="KW-0675">Receptor</keyword>
<dbReference type="CDD" id="cd14966">
    <property type="entry name" value="7tmD_STE3"/>
    <property type="match status" value="1"/>
</dbReference>